<sequence>MQKRPTRNLPLAALLIAAVNAQNPTVTSYFPVCPTASSTTITLPTTVTFCPGPHCNGGGSGPVITPPPMNGVGMPGVHIGEFTSVGTDGKTTVLGIYETVYDSMCSTGLVPATYTVTAPCPCEEPPHPTLMPEGFETKVVPCHVCAATGGPSTVTLTQPCPTGPYATQTPTVNQIPAGALAAPGAPAPAAQASAGAGAGASASSGPGGSSADAGVGAGAQAQAGSGGAYALAGAGAGASAQAGPGGSASANAGAGAGASAQGPVSPAGISPQGAGVVNVVPLNGTMPKNGTNPTIPAPGPVQSYVSSAGKASLVGFPIFAVVFAALLL</sequence>
<accession>A0ACC3A5G1</accession>
<dbReference type="EMBL" id="JAPDRQ010000094">
    <property type="protein sequence ID" value="KAJ9655538.1"/>
    <property type="molecule type" value="Genomic_DNA"/>
</dbReference>
<organism evidence="1 2">
    <name type="scientific">Neophaeococcomyces mojaviensis</name>
    <dbReference type="NCBI Taxonomy" id="3383035"/>
    <lineage>
        <taxon>Eukaryota</taxon>
        <taxon>Fungi</taxon>
        <taxon>Dikarya</taxon>
        <taxon>Ascomycota</taxon>
        <taxon>Pezizomycotina</taxon>
        <taxon>Eurotiomycetes</taxon>
        <taxon>Chaetothyriomycetidae</taxon>
        <taxon>Chaetothyriales</taxon>
        <taxon>Chaetothyriales incertae sedis</taxon>
        <taxon>Neophaeococcomyces</taxon>
    </lineage>
</organism>
<dbReference type="Proteomes" id="UP001172386">
    <property type="component" value="Unassembled WGS sequence"/>
</dbReference>
<name>A0ACC3A5G1_9EURO</name>
<comment type="caution">
    <text evidence="1">The sequence shown here is derived from an EMBL/GenBank/DDBJ whole genome shotgun (WGS) entry which is preliminary data.</text>
</comment>
<protein>
    <submittedName>
        <fullName evidence="1">Uncharacterized protein</fullName>
    </submittedName>
</protein>
<evidence type="ECO:0000313" key="2">
    <source>
        <dbReference type="Proteomes" id="UP001172386"/>
    </source>
</evidence>
<gene>
    <name evidence="1" type="ORF">H2198_005629</name>
</gene>
<reference evidence="1" key="1">
    <citation type="submission" date="2022-10" db="EMBL/GenBank/DDBJ databases">
        <title>Culturing micro-colonial fungi from biological soil crusts in the Mojave desert and describing Neophaeococcomyces mojavensis, and introducing the new genera and species Taxawa tesnikishii.</title>
        <authorList>
            <person name="Kurbessoian T."/>
            <person name="Stajich J.E."/>
        </authorList>
    </citation>
    <scope>NUCLEOTIDE SEQUENCE</scope>
    <source>
        <strain evidence="1">JES_112</strain>
    </source>
</reference>
<keyword evidence="2" id="KW-1185">Reference proteome</keyword>
<evidence type="ECO:0000313" key="1">
    <source>
        <dbReference type="EMBL" id="KAJ9655538.1"/>
    </source>
</evidence>
<proteinExistence type="predicted"/>